<evidence type="ECO:0000313" key="3">
    <source>
        <dbReference type="EMBL" id="RYC29059.1"/>
    </source>
</evidence>
<dbReference type="OrthoDB" id="9813321at2"/>
<dbReference type="InterPro" id="IPR013429">
    <property type="entry name" value="Regulatory_FmdB_Zinc_ribbon"/>
</dbReference>
<evidence type="ECO:0000256" key="1">
    <source>
        <dbReference type="SAM" id="MobiDB-lite"/>
    </source>
</evidence>
<proteinExistence type="predicted"/>
<sequence length="107" mass="10966">MTTGAAGPPPQPAAQGSPMPHYDYLCAGCCSFSEVRPMAESALAQPCPSCAIPAPRAILTAPRMAGMSSERRAAFATNERSSHAPKMSGGDHVRQGGGVWSGAHRGS</sequence>
<comment type="caution">
    <text evidence="3">The sequence shown here is derived from an EMBL/GenBank/DDBJ whole genome shotgun (WGS) entry which is preliminary data.</text>
</comment>
<reference evidence="3 4" key="2">
    <citation type="submission" date="2019-02" db="EMBL/GenBank/DDBJ databases">
        <title>'Lichenibacterium ramalinii' gen. nov. sp. nov., 'Lichenibacterium minor' gen. nov. sp. nov.</title>
        <authorList>
            <person name="Pankratov T."/>
        </authorList>
    </citation>
    <scope>NUCLEOTIDE SEQUENCE [LARGE SCALE GENOMIC DNA]</scope>
    <source>
        <strain evidence="3 4">RmlP026</strain>
    </source>
</reference>
<name>A0A4Q2TY87_9HYPH</name>
<feature type="domain" description="Putative regulatory protein FmdB zinc ribbon" evidence="2">
    <location>
        <begin position="19"/>
        <end position="59"/>
    </location>
</feature>
<keyword evidence="4" id="KW-1185">Reference proteome</keyword>
<dbReference type="Proteomes" id="UP000290759">
    <property type="component" value="Unassembled WGS sequence"/>
</dbReference>
<dbReference type="EMBL" id="QYBB01000074">
    <property type="protein sequence ID" value="RYC29059.1"/>
    <property type="molecule type" value="Genomic_DNA"/>
</dbReference>
<organism evidence="3 4">
    <name type="scientific">Lichenibacterium minor</name>
    <dbReference type="NCBI Taxonomy" id="2316528"/>
    <lineage>
        <taxon>Bacteria</taxon>
        <taxon>Pseudomonadati</taxon>
        <taxon>Pseudomonadota</taxon>
        <taxon>Alphaproteobacteria</taxon>
        <taxon>Hyphomicrobiales</taxon>
        <taxon>Lichenihabitantaceae</taxon>
        <taxon>Lichenibacterium</taxon>
    </lineage>
</organism>
<feature type="region of interest" description="Disordered" evidence="1">
    <location>
        <begin position="69"/>
        <end position="107"/>
    </location>
</feature>
<evidence type="ECO:0000259" key="2">
    <source>
        <dbReference type="SMART" id="SM00834"/>
    </source>
</evidence>
<evidence type="ECO:0000313" key="4">
    <source>
        <dbReference type="Proteomes" id="UP000290759"/>
    </source>
</evidence>
<accession>A0A4Q2TY87</accession>
<protein>
    <submittedName>
        <fullName evidence="3">Zinc ribbon domain-containing protein</fullName>
    </submittedName>
</protein>
<dbReference type="AlphaFoldDB" id="A0A4Q2TY87"/>
<dbReference type="SMART" id="SM00834">
    <property type="entry name" value="CxxC_CXXC_SSSS"/>
    <property type="match status" value="1"/>
</dbReference>
<gene>
    <name evidence="3" type="ORF">D3273_26015</name>
</gene>
<dbReference type="NCBIfam" id="TIGR02605">
    <property type="entry name" value="CxxC_CxxC_SSSS"/>
    <property type="match status" value="1"/>
</dbReference>
<reference evidence="3 4" key="1">
    <citation type="submission" date="2018-12" db="EMBL/GenBank/DDBJ databases">
        <authorList>
            <person name="Grouzdev D.S."/>
            <person name="Krutkina M.S."/>
        </authorList>
    </citation>
    <scope>NUCLEOTIDE SEQUENCE [LARGE SCALE GENOMIC DNA]</scope>
    <source>
        <strain evidence="3 4">RmlP026</strain>
    </source>
</reference>